<reference evidence="1 2" key="1">
    <citation type="journal article" date="2021" name="Int. J. Syst. Evol. Microbiol.">
        <title>Pseudomonas piscium sp. nov., Pseudomonas pisciculturae sp. nov., Pseudomonas mucoides sp. nov. and Pseudomonas neuropathica sp. nov. isolated from rainbow trout.</title>
        <authorList>
            <person name="Duman M."/>
            <person name="Mulet M."/>
            <person name="Altun S."/>
            <person name="Saticioglu I.B."/>
            <person name="Gomila M."/>
            <person name="Lalucat J."/>
            <person name="Garcia-Valdes E."/>
        </authorList>
    </citation>
    <scope>NUCLEOTIDE SEQUENCE [LARGE SCALE GENOMIC DNA]</scope>
    <source>
        <strain evidence="1 2">LMG 28632</strain>
    </source>
</reference>
<proteinExistence type="predicted"/>
<keyword evidence="2" id="KW-1185">Reference proteome</keyword>
<accession>A0ABS3ANA7</accession>
<dbReference type="RefSeq" id="WP_205894044.1">
    <property type="nucleotide sequence ID" value="NZ_JADEVO010000054.1"/>
</dbReference>
<dbReference type="Proteomes" id="UP000772591">
    <property type="component" value="Unassembled WGS sequence"/>
</dbReference>
<evidence type="ECO:0000313" key="2">
    <source>
        <dbReference type="Proteomes" id="UP000772591"/>
    </source>
</evidence>
<gene>
    <name evidence="1" type="ORF">IMW75_24825</name>
</gene>
<dbReference type="EMBL" id="JADEVO010000054">
    <property type="protein sequence ID" value="MBN3968481.1"/>
    <property type="molecule type" value="Genomic_DNA"/>
</dbReference>
<evidence type="ECO:0000313" key="1">
    <source>
        <dbReference type="EMBL" id="MBN3968481.1"/>
    </source>
</evidence>
<name>A0ABS3ANA7_9PSED</name>
<protein>
    <submittedName>
        <fullName evidence="1">GCN5 family acetyltransferase</fullName>
    </submittedName>
</protein>
<sequence length="316" mass="35830">MYQLLQLLNNSYRTIAMDMDAWFSDIPSGAAWNVYSDYAIGNKEKANDTLAFVINLQHDTDAAICEYIAAVAPSDIKSTRTASEGLIQYLNCPVCFSITHVVDRESKLLRHYISDENMSDFIPDMRSLVALWASNSPASAPYFKRIDASLAEFAKDMKKKNFSSGLARQVHITSALAAGVFAQLDLIKSPKHIRWISDRDAIFDRYNQLAFDLGYVYFQLLRTTHDKPFDPNLPNFIFSLPGMDGVHDYNEQIRLPDYLAGTIADLDLEKVEFTHDKFHPIFAGAFINSENNAIIEIKGNTERLTTRRLTYLSDEI</sequence>
<organism evidence="1 2">
    <name type="scientific">Pseudomonas gregormendelii</name>
    <dbReference type="NCBI Taxonomy" id="1628277"/>
    <lineage>
        <taxon>Bacteria</taxon>
        <taxon>Pseudomonadati</taxon>
        <taxon>Pseudomonadota</taxon>
        <taxon>Gammaproteobacteria</taxon>
        <taxon>Pseudomonadales</taxon>
        <taxon>Pseudomonadaceae</taxon>
        <taxon>Pseudomonas</taxon>
    </lineage>
</organism>
<comment type="caution">
    <text evidence="1">The sequence shown here is derived from an EMBL/GenBank/DDBJ whole genome shotgun (WGS) entry which is preliminary data.</text>
</comment>